<dbReference type="RefSeq" id="WP_045502808.1">
    <property type="nucleotide sequence ID" value="NZ_JYGL01000001.1"/>
</dbReference>
<evidence type="ECO:0000313" key="3">
    <source>
        <dbReference type="Proteomes" id="UP000033658"/>
    </source>
</evidence>
<sequence>MDIQKKIDRLDDDHIAFRKKVSEYEWDYQDMRREAKNVSEEMSEWIFSFCRNNPDSIPTYELHQLEDNRDEFERQIRRFEDRLQETYQKENRIYNQSIAELEKEKKKKLMF</sequence>
<evidence type="ECO:0000256" key="1">
    <source>
        <dbReference type="SAM" id="Coils"/>
    </source>
</evidence>
<accession>A0AAW3H7G6</accession>
<comment type="caution">
    <text evidence="2">The sequence shown here is derived from an EMBL/GenBank/DDBJ whole genome shotgun (WGS) entry which is preliminary data.</text>
</comment>
<organism evidence="2 3">
    <name type="scientific">Streptococcus gordonii</name>
    <dbReference type="NCBI Taxonomy" id="1302"/>
    <lineage>
        <taxon>Bacteria</taxon>
        <taxon>Bacillati</taxon>
        <taxon>Bacillota</taxon>
        <taxon>Bacilli</taxon>
        <taxon>Lactobacillales</taxon>
        <taxon>Streptococcaceae</taxon>
        <taxon>Streptococcus</taxon>
    </lineage>
</organism>
<gene>
    <name evidence="2" type="ORF">TZ86_00435</name>
</gene>
<dbReference type="Gene3D" id="1.10.287.1490">
    <property type="match status" value="1"/>
</dbReference>
<feature type="coiled-coil region" evidence="1">
    <location>
        <begin position="21"/>
        <end position="104"/>
    </location>
</feature>
<proteinExistence type="predicted"/>
<name>A0AAW3H7G6_STRGN</name>
<keyword evidence="1" id="KW-0175">Coiled coil</keyword>
<dbReference type="EMBL" id="JYGL01000001">
    <property type="protein sequence ID" value="KJQ58595.1"/>
    <property type="molecule type" value="Genomic_DNA"/>
</dbReference>
<reference evidence="2 3" key="1">
    <citation type="submission" date="2015-02" db="EMBL/GenBank/DDBJ databases">
        <title>Evolution of amylase-binding proteins of oral streptococcal species.</title>
        <authorList>
            <person name="Haase E.M."/>
        </authorList>
    </citation>
    <scope>NUCLEOTIDE SEQUENCE [LARGE SCALE GENOMIC DNA]</scope>
    <source>
        <strain evidence="2 3">G9B</strain>
    </source>
</reference>
<evidence type="ECO:0000313" key="2">
    <source>
        <dbReference type="EMBL" id="KJQ58595.1"/>
    </source>
</evidence>
<dbReference type="Proteomes" id="UP000033658">
    <property type="component" value="Unassembled WGS sequence"/>
</dbReference>
<protein>
    <recommendedName>
        <fullName evidence="4">Cingulin</fullName>
    </recommendedName>
</protein>
<evidence type="ECO:0008006" key="4">
    <source>
        <dbReference type="Google" id="ProtNLM"/>
    </source>
</evidence>
<dbReference type="AlphaFoldDB" id="A0AAW3H7G6"/>